<dbReference type="EMBL" id="CP142149">
    <property type="protein sequence ID" value="WSE34577.1"/>
    <property type="molecule type" value="Genomic_DNA"/>
</dbReference>
<dbReference type="SUPFAM" id="SSF51569">
    <property type="entry name" value="Aldolase"/>
    <property type="match status" value="1"/>
</dbReference>
<proteinExistence type="predicted"/>
<dbReference type="Gene3D" id="3.20.20.70">
    <property type="entry name" value="Aldolase class I"/>
    <property type="match status" value="1"/>
</dbReference>
<evidence type="ECO:0000256" key="1">
    <source>
        <dbReference type="ARBA" id="ARBA00023239"/>
    </source>
</evidence>
<evidence type="ECO:0000313" key="3">
    <source>
        <dbReference type="Proteomes" id="UP001330812"/>
    </source>
</evidence>
<accession>A0ABZ1ILH2</accession>
<dbReference type="PANTHER" id="PTHR12128">
    <property type="entry name" value="DIHYDRODIPICOLINATE SYNTHASE"/>
    <property type="match status" value="1"/>
</dbReference>
<dbReference type="PANTHER" id="PTHR12128:SF51">
    <property type="entry name" value="BLL4205 PROTEIN"/>
    <property type="match status" value="1"/>
</dbReference>
<dbReference type="InterPro" id="IPR002220">
    <property type="entry name" value="DapA-like"/>
</dbReference>
<keyword evidence="1" id="KW-0456">Lyase</keyword>
<evidence type="ECO:0000313" key="2">
    <source>
        <dbReference type="EMBL" id="WSE34577.1"/>
    </source>
</evidence>
<dbReference type="SMART" id="SM01130">
    <property type="entry name" value="DHDPS"/>
    <property type="match status" value="1"/>
</dbReference>
<keyword evidence="3" id="KW-1185">Reference proteome</keyword>
<sequence length="363" mass="39581">MQAAESDRGTADALQVLSRGTVIPAHPLALTASRELDVVHQRALTRYYLDAGAGGLAVGVHITQFRIREHGLYAPLLELTAQEAGDWTSRAVALIAGVTGPTGQAVQEARTARALGYTAVIVNVAAFRGLDESEALRHCRLVAREMPIVGFALAPELGGVHLSYGFWREFAAIDNVLAIKIATFDRYRALDVIRGVVDAGAQDRIALYTGNDDNIVADLVTPVTVRGVNGEVTVRFRGGLLGHWSVWTARAVELHRQATTPDADQGRTAELLRLGSRVTDCNSAIFDAHNAFAGCIPGCLEVLRRQGLVDGAWCLDEDLVMSEGQREEIDRVYREHPDLSDDEFVQENLDRWLTRDTAHATRP</sequence>
<protein>
    <submittedName>
        <fullName evidence="2">Dihydrodipicolinate synthase family protein</fullName>
    </submittedName>
</protein>
<dbReference type="Pfam" id="PF00701">
    <property type="entry name" value="DHDPS"/>
    <property type="match status" value="1"/>
</dbReference>
<gene>
    <name evidence="2" type="ORF">VSH64_21240</name>
</gene>
<reference evidence="2 3" key="1">
    <citation type="journal article" date="2015" name="Int. J. Syst. Evol. Microbiol.">
        <title>Amycolatopsis rhabdoformis sp. nov., an actinomycete isolated from a tropical forest soil.</title>
        <authorList>
            <person name="Souza W.R."/>
            <person name="Silva R.E."/>
            <person name="Goodfellow M."/>
            <person name="Busarakam K."/>
            <person name="Figueiro F.S."/>
            <person name="Ferreira D."/>
            <person name="Rodrigues-Filho E."/>
            <person name="Moraes L.A.B."/>
            <person name="Zucchi T.D."/>
        </authorList>
    </citation>
    <scope>NUCLEOTIDE SEQUENCE [LARGE SCALE GENOMIC DNA]</scope>
    <source>
        <strain evidence="2 3">NCIMB 14900</strain>
    </source>
</reference>
<dbReference type="InterPro" id="IPR013785">
    <property type="entry name" value="Aldolase_TIM"/>
</dbReference>
<organism evidence="2 3">
    <name type="scientific">Amycolatopsis rhabdoformis</name>
    <dbReference type="NCBI Taxonomy" id="1448059"/>
    <lineage>
        <taxon>Bacteria</taxon>
        <taxon>Bacillati</taxon>
        <taxon>Actinomycetota</taxon>
        <taxon>Actinomycetes</taxon>
        <taxon>Pseudonocardiales</taxon>
        <taxon>Pseudonocardiaceae</taxon>
        <taxon>Amycolatopsis</taxon>
    </lineage>
</organism>
<dbReference type="RefSeq" id="WP_326837385.1">
    <property type="nucleotide sequence ID" value="NZ_CP142149.1"/>
</dbReference>
<dbReference type="Proteomes" id="UP001330812">
    <property type="component" value="Chromosome"/>
</dbReference>
<name>A0ABZ1ILH2_9PSEU</name>